<gene>
    <name evidence="1" type="primary">LOC107820398</name>
</gene>
<protein>
    <submittedName>
        <fullName evidence="1">Uncharacterized protein</fullName>
    </submittedName>
</protein>
<dbReference type="RefSeq" id="XP_016502166.1">
    <property type="nucleotide sequence ID" value="XM_016646680.1"/>
</dbReference>
<proteinExistence type="predicted"/>
<dbReference type="OrthoDB" id="1915377at2759"/>
<reference evidence="1" key="1">
    <citation type="submission" date="2025-08" db="UniProtKB">
        <authorList>
            <consortium name="RefSeq"/>
        </authorList>
    </citation>
    <scope>IDENTIFICATION</scope>
</reference>
<dbReference type="KEGG" id="nta:107820398"/>
<accession>A0A1S4CM94</accession>
<name>A0A1S4CM94_TOBAC</name>
<dbReference type="PaxDb" id="4097-A0A1S4CM94"/>
<evidence type="ECO:0000313" key="1">
    <source>
        <dbReference type="RefSeq" id="XP_016502166.1"/>
    </source>
</evidence>
<sequence>MNTPPIGPEELTNIAASVRLSGGRKNDRRNTRSGQIERCSRAVLVAQPESGSFVKYASVVAYIPTQTMADDNVGNAEQKIENLGGRRVKKLGFVGEESLVVCKQREIV</sequence>
<dbReference type="AlphaFoldDB" id="A0A1S4CM94"/>
<organism evidence="1">
    <name type="scientific">Nicotiana tabacum</name>
    <name type="common">Common tobacco</name>
    <dbReference type="NCBI Taxonomy" id="4097"/>
    <lineage>
        <taxon>Eukaryota</taxon>
        <taxon>Viridiplantae</taxon>
        <taxon>Streptophyta</taxon>
        <taxon>Embryophyta</taxon>
        <taxon>Tracheophyta</taxon>
        <taxon>Spermatophyta</taxon>
        <taxon>Magnoliopsida</taxon>
        <taxon>eudicotyledons</taxon>
        <taxon>Gunneridae</taxon>
        <taxon>Pentapetalae</taxon>
        <taxon>asterids</taxon>
        <taxon>lamiids</taxon>
        <taxon>Solanales</taxon>
        <taxon>Solanaceae</taxon>
        <taxon>Nicotianoideae</taxon>
        <taxon>Nicotianeae</taxon>
        <taxon>Nicotiana</taxon>
    </lineage>
</organism>